<keyword evidence="1" id="KW-0808">Transferase</keyword>
<dbReference type="PROSITE" id="PS00584">
    <property type="entry name" value="PFKB_KINASES_2"/>
    <property type="match status" value="1"/>
</dbReference>
<gene>
    <name evidence="6" type="primary">CSON015438</name>
</gene>
<dbReference type="PANTHER" id="PTHR42909">
    <property type="entry name" value="ZGC:136858"/>
    <property type="match status" value="1"/>
</dbReference>
<dbReference type="GO" id="GO:0046872">
    <property type="term" value="F:metal ion binding"/>
    <property type="evidence" value="ECO:0007669"/>
    <property type="project" value="UniProtKB-KW"/>
</dbReference>
<organism evidence="6">
    <name type="scientific">Culicoides sonorensis</name>
    <name type="common">Biting midge</name>
    <dbReference type="NCBI Taxonomy" id="179676"/>
    <lineage>
        <taxon>Eukaryota</taxon>
        <taxon>Metazoa</taxon>
        <taxon>Ecdysozoa</taxon>
        <taxon>Arthropoda</taxon>
        <taxon>Hexapoda</taxon>
        <taxon>Insecta</taxon>
        <taxon>Pterygota</taxon>
        <taxon>Neoptera</taxon>
        <taxon>Endopterygota</taxon>
        <taxon>Diptera</taxon>
        <taxon>Nematocera</taxon>
        <taxon>Chironomoidea</taxon>
        <taxon>Ceratopogonidae</taxon>
        <taxon>Ceratopogoninae</taxon>
        <taxon>Culicoides</taxon>
        <taxon>Monoculicoides</taxon>
    </lineage>
</organism>
<proteinExistence type="predicted"/>
<evidence type="ECO:0000313" key="5">
    <source>
        <dbReference type="EMBL" id="SSW99368.1"/>
    </source>
</evidence>
<dbReference type="AlphaFoldDB" id="A0A336M1B1"/>
<sequence length="327" mass="35993">MDGATYNSKSTVCCGGVGRNLAEGVAKILGGATFISANGEFIKNILHPVCNTSIVTEKDVPTANCSVIFDKFGECKIITADMGVHRCITPEMVLENVERIKDAPVVVFDANLSVETIETILEVAKDNDKPAFFEPTDMRVSEKPFVMPPQLYTQIKFATPNLYELRNMAKFLGFKTASKKKSLDPAFIEESEQSILTEVKQMASFMSNKVDNIIITLGSLGVVVARHNKVDSPFFNTSYKYIGKHDNFQMRYYPSVPMPGIINVSGAGDSFSSGLISAMVQGLPESICVSIGFEAANRALMSKNAVAETYFNRKHKCWSTKLSFREL</sequence>
<dbReference type="Pfam" id="PF00294">
    <property type="entry name" value="PfkB"/>
    <property type="match status" value="1"/>
</dbReference>
<accession>A0A336M1B1</accession>
<protein>
    <submittedName>
        <fullName evidence="6">CSON015438 protein</fullName>
    </submittedName>
</protein>
<dbReference type="PANTHER" id="PTHR42909:SF1">
    <property type="entry name" value="CARBOHYDRATE KINASE PFKB DOMAIN-CONTAINING PROTEIN"/>
    <property type="match status" value="1"/>
</dbReference>
<evidence type="ECO:0000256" key="1">
    <source>
        <dbReference type="ARBA" id="ARBA00022679"/>
    </source>
</evidence>
<dbReference type="GO" id="GO:0016798">
    <property type="term" value="F:hydrolase activity, acting on glycosyl bonds"/>
    <property type="evidence" value="ECO:0007669"/>
    <property type="project" value="TreeGrafter"/>
</dbReference>
<dbReference type="VEuPathDB" id="VectorBase:CSON015438"/>
<dbReference type="GO" id="GO:0006796">
    <property type="term" value="P:phosphate-containing compound metabolic process"/>
    <property type="evidence" value="ECO:0007669"/>
    <property type="project" value="UniProtKB-ARBA"/>
</dbReference>
<dbReference type="EMBL" id="UFQT01000097">
    <property type="protein sequence ID" value="SSX19748.1"/>
    <property type="molecule type" value="Genomic_DNA"/>
</dbReference>
<dbReference type="GO" id="GO:0005737">
    <property type="term" value="C:cytoplasm"/>
    <property type="evidence" value="ECO:0007669"/>
    <property type="project" value="TreeGrafter"/>
</dbReference>
<reference evidence="5" key="1">
    <citation type="submission" date="2018-04" db="EMBL/GenBank/DDBJ databases">
        <authorList>
            <person name="Go L.Y."/>
            <person name="Mitchell J.A."/>
        </authorList>
    </citation>
    <scope>NUCLEOTIDE SEQUENCE</scope>
    <source>
        <tissue evidence="5">Whole organism</tissue>
    </source>
</reference>
<keyword evidence="2" id="KW-0479">Metal-binding</keyword>
<dbReference type="EMBL" id="UFQS01000097">
    <property type="protein sequence ID" value="SSW99368.1"/>
    <property type="molecule type" value="Genomic_DNA"/>
</dbReference>
<dbReference type="Gene3D" id="3.40.1190.20">
    <property type="match status" value="1"/>
</dbReference>
<dbReference type="GO" id="GO:0016301">
    <property type="term" value="F:kinase activity"/>
    <property type="evidence" value="ECO:0007669"/>
    <property type="project" value="UniProtKB-KW"/>
</dbReference>
<dbReference type="InterPro" id="IPR002173">
    <property type="entry name" value="Carboh/pur_kinase_PfkB_CS"/>
</dbReference>
<dbReference type="InterPro" id="IPR029056">
    <property type="entry name" value="Ribokinase-like"/>
</dbReference>
<keyword evidence="3" id="KW-0418">Kinase</keyword>
<evidence type="ECO:0000256" key="3">
    <source>
        <dbReference type="ARBA" id="ARBA00022777"/>
    </source>
</evidence>
<dbReference type="OMA" id="GHIMNLM"/>
<dbReference type="InterPro" id="IPR011611">
    <property type="entry name" value="PfkB_dom"/>
</dbReference>
<name>A0A336M1B1_CULSO</name>
<evidence type="ECO:0000256" key="2">
    <source>
        <dbReference type="ARBA" id="ARBA00022723"/>
    </source>
</evidence>
<reference evidence="6" key="2">
    <citation type="submission" date="2018-07" db="EMBL/GenBank/DDBJ databases">
        <authorList>
            <person name="Quirk P.G."/>
            <person name="Krulwich T.A."/>
        </authorList>
    </citation>
    <scope>NUCLEOTIDE SEQUENCE</scope>
</reference>
<feature type="domain" description="Carbohydrate kinase PfkB" evidence="4">
    <location>
        <begin position="14"/>
        <end position="304"/>
    </location>
</feature>
<dbReference type="GO" id="GO:0004730">
    <property type="term" value="F:pseudouridylate synthase activity"/>
    <property type="evidence" value="ECO:0007669"/>
    <property type="project" value="TreeGrafter"/>
</dbReference>
<dbReference type="SUPFAM" id="SSF53613">
    <property type="entry name" value="Ribokinase-like"/>
    <property type="match status" value="1"/>
</dbReference>
<evidence type="ECO:0000259" key="4">
    <source>
        <dbReference type="Pfam" id="PF00294"/>
    </source>
</evidence>
<evidence type="ECO:0000313" key="6">
    <source>
        <dbReference type="EMBL" id="SSX19748.1"/>
    </source>
</evidence>